<dbReference type="PANTHER" id="PTHR46246">
    <property type="entry name" value="GUANOSINE-3',5'-BIS(DIPHOSPHATE) 3'-PYROPHOSPHOHYDROLASE MESH1"/>
    <property type="match status" value="1"/>
</dbReference>
<dbReference type="EMBL" id="LGTK01000006">
    <property type="protein sequence ID" value="KPH77582.1"/>
    <property type="molecule type" value="Genomic_DNA"/>
</dbReference>
<dbReference type="InterPro" id="IPR052194">
    <property type="entry name" value="MESH1"/>
</dbReference>
<dbReference type="SMART" id="SM00471">
    <property type="entry name" value="HDc"/>
    <property type="match status" value="1"/>
</dbReference>
<name>A0ABR5MMA9_9BACI</name>
<dbReference type="Proteomes" id="UP000037854">
    <property type="component" value="Unassembled WGS sequence"/>
</dbReference>
<accession>A0ABR5MMA9</accession>
<dbReference type="Pfam" id="PF13328">
    <property type="entry name" value="HD_4"/>
    <property type="match status" value="1"/>
</dbReference>
<evidence type="ECO:0000313" key="3">
    <source>
        <dbReference type="Proteomes" id="UP000037854"/>
    </source>
</evidence>
<gene>
    <name evidence="2" type="ORF">AFL42_03015</name>
</gene>
<dbReference type="SUPFAM" id="SSF109604">
    <property type="entry name" value="HD-domain/PDEase-like"/>
    <property type="match status" value="1"/>
</dbReference>
<sequence length="179" mass="20771">MIEKAKTFAINAHKDQKRKNSDTPYVTHPIRVAKRLQEAGFNDELICAGFLHDVAEDTPYTINDIEKAFGPVVAQLVAAHTEDKTKPWQERKQHTIDTVKAASKEVKYLIVADKLDNLLGLETDLQEQGDRIWKNFNAGYEKQKWYNESIVKNMYVGLDKEDIPDYFWEYEEAVKSFFQ</sequence>
<feature type="domain" description="HD/PDEase" evidence="1">
    <location>
        <begin position="21"/>
        <end position="127"/>
    </location>
</feature>
<dbReference type="RefSeq" id="WP_047184934.1">
    <property type="nucleotide sequence ID" value="NZ_JAHHXM010000017.1"/>
</dbReference>
<reference evidence="2 3" key="1">
    <citation type="submission" date="2015-07" db="EMBL/GenBank/DDBJ databases">
        <title>High-quality draft genome sequence of Oceanobacillus caeni HM6, a bacillus isolated from a human feces.</title>
        <authorList>
            <person name="Kumar J."/>
            <person name="Verma M.K."/>
            <person name="Pandey R."/>
            <person name="Bhambi M."/>
            <person name="Chauhan N."/>
        </authorList>
    </citation>
    <scope>NUCLEOTIDE SEQUENCE [LARGE SCALE GENOMIC DNA]</scope>
    <source>
        <strain evidence="2 3">HM6</strain>
    </source>
</reference>
<dbReference type="PANTHER" id="PTHR46246:SF1">
    <property type="entry name" value="GUANOSINE-3',5'-BIS(DIPHOSPHATE) 3'-PYROPHOSPHOHYDROLASE MESH1"/>
    <property type="match status" value="1"/>
</dbReference>
<protein>
    <submittedName>
        <fullName evidence="2">Phosphohydrolase</fullName>
    </submittedName>
</protein>
<evidence type="ECO:0000313" key="2">
    <source>
        <dbReference type="EMBL" id="KPH77582.1"/>
    </source>
</evidence>
<dbReference type="Gene3D" id="1.10.3210.10">
    <property type="entry name" value="Hypothetical protein af1432"/>
    <property type="match status" value="1"/>
</dbReference>
<organism evidence="2 3">
    <name type="scientific">Oceanobacillus caeni</name>
    <dbReference type="NCBI Taxonomy" id="405946"/>
    <lineage>
        <taxon>Bacteria</taxon>
        <taxon>Bacillati</taxon>
        <taxon>Bacillota</taxon>
        <taxon>Bacilli</taxon>
        <taxon>Bacillales</taxon>
        <taxon>Bacillaceae</taxon>
        <taxon>Oceanobacillus</taxon>
    </lineage>
</organism>
<dbReference type="CDD" id="cd00077">
    <property type="entry name" value="HDc"/>
    <property type="match status" value="1"/>
</dbReference>
<keyword evidence="3" id="KW-1185">Reference proteome</keyword>
<dbReference type="InterPro" id="IPR003607">
    <property type="entry name" value="HD/PDEase_dom"/>
</dbReference>
<comment type="caution">
    <text evidence="2">The sequence shown here is derived from an EMBL/GenBank/DDBJ whole genome shotgun (WGS) entry which is preliminary data.</text>
</comment>
<evidence type="ECO:0000259" key="1">
    <source>
        <dbReference type="SMART" id="SM00471"/>
    </source>
</evidence>
<proteinExistence type="predicted"/>